<dbReference type="SUPFAM" id="SSF47473">
    <property type="entry name" value="EF-hand"/>
    <property type="match status" value="1"/>
</dbReference>
<dbReference type="CDD" id="cd00051">
    <property type="entry name" value="EFh"/>
    <property type="match status" value="1"/>
</dbReference>
<dbReference type="Gene3D" id="1.10.238.10">
    <property type="entry name" value="EF-hand"/>
    <property type="match status" value="2"/>
</dbReference>
<name>A0A6A4W6F1_AMPAM</name>
<feature type="compositionally biased region" description="Basic and acidic residues" evidence="4">
    <location>
        <begin position="10"/>
        <end position="19"/>
    </location>
</feature>
<comment type="function">
    <text evidence="3">Troponin is the central regulatory protein of striated muscle contraction. Tn consists of three components: Tn-I which is the inhibitor of actomyosin ATPase, Tn-T which contains the binding site for tropomyosin and Tn-C. The binding of calcium to Tn-C abolishes the inhibitory action of Tn on actin filaments.</text>
</comment>
<feature type="domain" description="EF-hand" evidence="5">
    <location>
        <begin position="46"/>
        <end position="81"/>
    </location>
</feature>
<keyword evidence="7" id="KW-1185">Reference proteome</keyword>
<evidence type="ECO:0000313" key="6">
    <source>
        <dbReference type="EMBL" id="KAF0303417.1"/>
    </source>
</evidence>
<evidence type="ECO:0000259" key="5">
    <source>
        <dbReference type="PROSITE" id="PS50222"/>
    </source>
</evidence>
<dbReference type="PROSITE" id="PS50222">
    <property type="entry name" value="EF_HAND_2"/>
    <property type="match status" value="3"/>
</dbReference>
<dbReference type="InterPro" id="IPR018247">
    <property type="entry name" value="EF_Hand_1_Ca_BS"/>
</dbReference>
<keyword evidence="1" id="KW-0677">Repeat</keyword>
<dbReference type="PROSITE" id="PS00018">
    <property type="entry name" value="EF_HAND_1"/>
    <property type="match status" value="3"/>
</dbReference>
<keyword evidence="2" id="KW-0106">Calcium</keyword>
<comment type="caution">
    <text evidence="6">The sequence shown here is derived from an EMBL/GenBank/DDBJ whole genome shotgun (WGS) entry which is preliminary data.</text>
</comment>
<reference evidence="6 7" key="1">
    <citation type="submission" date="2019-07" db="EMBL/GenBank/DDBJ databases">
        <title>Draft genome assembly of a fouling barnacle, Amphibalanus amphitrite (Darwin, 1854): The first reference genome for Thecostraca.</title>
        <authorList>
            <person name="Kim W."/>
        </authorList>
    </citation>
    <scope>NUCLEOTIDE SEQUENCE [LARGE SCALE GENOMIC DNA]</scope>
    <source>
        <strain evidence="6">SNU_AA5</strain>
        <tissue evidence="6">Soma without cirri and trophi</tissue>
    </source>
</reference>
<dbReference type="PANTHER" id="PTHR23048">
    <property type="entry name" value="MYOSIN LIGHT CHAIN 1, 3"/>
    <property type="match status" value="1"/>
</dbReference>
<feature type="compositionally biased region" description="Basic and acidic residues" evidence="4">
    <location>
        <begin position="32"/>
        <end position="46"/>
    </location>
</feature>
<evidence type="ECO:0000256" key="3">
    <source>
        <dbReference type="ARBA" id="ARBA00037722"/>
    </source>
</evidence>
<dbReference type="Pfam" id="PF13499">
    <property type="entry name" value="EF-hand_7"/>
    <property type="match status" value="2"/>
</dbReference>
<sequence length="195" mass="21990">MSGRRVKKAYSGEKKDRSQRPLNVGPNKHRNKEAVDREPTPSVSEKELEELKMVFRLTDKNGDGSITSTELKEMLHTKLSIDVDDSLLTDLMNSAGEQAEGLISEQQFITWFLKMQTLSPSDGGDKSSDISTDLSAAFRLFDKDGNGFITIDELRRAMELIDEPLTEAELRSLIRMADADNNGKIDYEEFLKMLL</sequence>
<dbReference type="InterPro" id="IPR002048">
    <property type="entry name" value="EF_hand_dom"/>
</dbReference>
<organism evidence="6 7">
    <name type="scientific">Amphibalanus amphitrite</name>
    <name type="common">Striped barnacle</name>
    <name type="synonym">Balanus amphitrite</name>
    <dbReference type="NCBI Taxonomy" id="1232801"/>
    <lineage>
        <taxon>Eukaryota</taxon>
        <taxon>Metazoa</taxon>
        <taxon>Ecdysozoa</taxon>
        <taxon>Arthropoda</taxon>
        <taxon>Crustacea</taxon>
        <taxon>Multicrustacea</taxon>
        <taxon>Cirripedia</taxon>
        <taxon>Thoracica</taxon>
        <taxon>Thoracicalcarea</taxon>
        <taxon>Balanomorpha</taxon>
        <taxon>Balanoidea</taxon>
        <taxon>Balanidae</taxon>
        <taxon>Amphibalaninae</taxon>
        <taxon>Amphibalanus</taxon>
    </lineage>
</organism>
<accession>A0A6A4W6F1</accession>
<evidence type="ECO:0000256" key="4">
    <source>
        <dbReference type="SAM" id="MobiDB-lite"/>
    </source>
</evidence>
<dbReference type="AlphaFoldDB" id="A0A6A4W6F1"/>
<evidence type="ECO:0000313" key="7">
    <source>
        <dbReference type="Proteomes" id="UP000440578"/>
    </source>
</evidence>
<protein>
    <submittedName>
        <fullName evidence="6">Calcium-binding protein E63-1</fullName>
    </submittedName>
</protein>
<gene>
    <name evidence="6" type="primary">Eip63F-1_1</name>
    <name evidence="6" type="ORF">FJT64_024602</name>
</gene>
<evidence type="ECO:0000256" key="2">
    <source>
        <dbReference type="ARBA" id="ARBA00022837"/>
    </source>
</evidence>
<evidence type="ECO:0000256" key="1">
    <source>
        <dbReference type="ARBA" id="ARBA00022737"/>
    </source>
</evidence>
<dbReference type="FunFam" id="1.10.238.10:FF:000001">
    <property type="entry name" value="Calmodulin 1"/>
    <property type="match status" value="1"/>
</dbReference>
<proteinExistence type="predicted"/>
<dbReference type="EMBL" id="VIIS01000948">
    <property type="protein sequence ID" value="KAF0303417.1"/>
    <property type="molecule type" value="Genomic_DNA"/>
</dbReference>
<dbReference type="OrthoDB" id="6353042at2759"/>
<feature type="domain" description="EF-hand" evidence="5">
    <location>
        <begin position="165"/>
        <end position="195"/>
    </location>
</feature>
<feature type="domain" description="EF-hand" evidence="5">
    <location>
        <begin position="129"/>
        <end position="164"/>
    </location>
</feature>
<dbReference type="SMART" id="SM00054">
    <property type="entry name" value="EFh"/>
    <property type="match status" value="3"/>
</dbReference>
<dbReference type="PANTHER" id="PTHR23048:SF0">
    <property type="entry name" value="CALMODULIN LIKE 3"/>
    <property type="match status" value="1"/>
</dbReference>
<dbReference type="InterPro" id="IPR050230">
    <property type="entry name" value="CALM/Myosin/TropC-like"/>
</dbReference>
<dbReference type="InterPro" id="IPR011992">
    <property type="entry name" value="EF-hand-dom_pair"/>
</dbReference>
<dbReference type="GO" id="GO:0005509">
    <property type="term" value="F:calcium ion binding"/>
    <property type="evidence" value="ECO:0007669"/>
    <property type="project" value="InterPro"/>
</dbReference>
<dbReference type="Proteomes" id="UP000440578">
    <property type="component" value="Unassembled WGS sequence"/>
</dbReference>
<dbReference type="GO" id="GO:0016460">
    <property type="term" value="C:myosin II complex"/>
    <property type="evidence" value="ECO:0007669"/>
    <property type="project" value="TreeGrafter"/>
</dbReference>
<feature type="region of interest" description="Disordered" evidence="4">
    <location>
        <begin position="1"/>
        <end position="46"/>
    </location>
</feature>